<dbReference type="PANTHER" id="PTHR30537">
    <property type="entry name" value="HTH-TYPE TRANSCRIPTIONAL REGULATOR"/>
    <property type="match status" value="1"/>
</dbReference>
<keyword evidence="4" id="KW-0804">Transcription</keyword>
<dbReference type="SUPFAM" id="SSF53850">
    <property type="entry name" value="Periplasmic binding protein-like II"/>
    <property type="match status" value="1"/>
</dbReference>
<dbReference type="InterPro" id="IPR005119">
    <property type="entry name" value="LysR_subst-bd"/>
</dbReference>
<dbReference type="GO" id="GO:0003700">
    <property type="term" value="F:DNA-binding transcription factor activity"/>
    <property type="evidence" value="ECO:0007669"/>
    <property type="project" value="InterPro"/>
</dbReference>
<dbReference type="Gene3D" id="1.10.10.10">
    <property type="entry name" value="Winged helix-like DNA-binding domain superfamily/Winged helix DNA-binding domain"/>
    <property type="match status" value="1"/>
</dbReference>
<name>A0AAW9FJH5_9HYPH</name>
<evidence type="ECO:0000313" key="7">
    <source>
        <dbReference type="EMBL" id="MDX8332932.1"/>
    </source>
</evidence>
<dbReference type="InterPro" id="IPR036388">
    <property type="entry name" value="WH-like_DNA-bd_sf"/>
</dbReference>
<protein>
    <submittedName>
        <fullName evidence="6">LysR substrate-binding domain-containing protein</fullName>
    </submittedName>
</protein>
<dbReference type="Pfam" id="PF03466">
    <property type="entry name" value="LysR_substrate"/>
    <property type="match status" value="1"/>
</dbReference>
<evidence type="ECO:0000313" key="6">
    <source>
        <dbReference type="EMBL" id="MDX8305640.1"/>
    </source>
</evidence>
<evidence type="ECO:0000313" key="8">
    <source>
        <dbReference type="Proteomes" id="UP001277561"/>
    </source>
</evidence>
<dbReference type="SUPFAM" id="SSF46785">
    <property type="entry name" value="Winged helix' DNA-binding domain"/>
    <property type="match status" value="1"/>
</dbReference>
<proteinExistence type="inferred from homology"/>
<dbReference type="InterPro" id="IPR000847">
    <property type="entry name" value="LysR_HTH_N"/>
</dbReference>
<dbReference type="AlphaFoldDB" id="A0AAW9FJH5"/>
<dbReference type="PANTHER" id="PTHR30537:SF74">
    <property type="entry name" value="HTH-TYPE TRANSCRIPTIONAL REGULATOR TRPI"/>
    <property type="match status" value="1"/>
</dbReference>
<keyword evidence="2" id="KW-0805">Transcription regulation</keyword>
<dbReference type="GO" id="GO:0043565">
    <property type="term" value="F:sequence-specific DNA binding"/>
    <property type="evidence" value="ECO:0007669"/>
    <property type="project" value="TreeGrafter"/>
</dbReference>
<feature type="domain" description="HTH lysR-type" evidence="5">
    <location>
        <begin position="6"/>
        <end position="63"/>
    </location>
</feature>
<dbReference type="RefSeq" id="WP_320188952.1">
    <property type="nucleotide sequence ID" value="NZ_CP192765.1"/>
</dbReference>
<dbReference type="GO" id="GO:0006351">
    <property type="term" value="P:DNA-templated transcription"/>
    <property type="evidence" value="ECO:0007669"/>
    <property type="project" value="TreeGrafter"/>
</dbReference>
<dbReference type="InterPro" id="IPR036390">
    <property type="entry name" value="WH_DNA-bd_sf"/>
</dbReference>
<dbReference type="PRINTS" id="PR00039">
    <property type="entry name" value="HTHLYSR"/>
</dbReference>
<dbReference type="Gene3D" id="3.40.190.10">
    <property type="entry name" value="Periplasmic binding protein-like II"/>
    <property type="match status" value="2"/>
</dbReference>
<gene>
    <name evidence="6" type="ORF">RMR22_25720</name>
    <name evidence="7" type="ORF">RMS29_27440</name>
</gene>
<dbReference type="InterPro" id="IPR058163">
    <property type="entry name" value="LysR-type_TF_proteobact-type"/>
</dbReference>
<keyword evidence="8" id="KW-1185">Reference proteome</keyword>
<evidence type="ECO:0000256" key="3">
    <source>
        <dbReference type="ARBA" id="ARBA00023125"/>
    </source>
</evidence>
<evidence type="ECO:0000256" key="2">
    <source>
        <dbReference type="ARBA" id="ARBA00023015"/>
    </source>
</evidence>
<organism evidence="6">
    <name type="scientific">Agrobacterium rosae</name>
    <dbReference type="NCBI Taxonomy" id="1972867"/>
    <lineage>
        <taxon>Bacteria</taxon>
        <taxon>Pseudomonadati</taxon>
        <taxon>Pseudomonadota</taxon>
        <taxon>Alphaproteobacteria</taxon>
        <taxon>Hyphomicrobiales</taxon>
        <taxon>Rhizobiaceae</taxon>
        <taxon>Rhizobium/Agrobacterium group</taxon>
        <taxon>Agrobacterium</taxon>
    </lineage>
</organism>
<reference evidence="6 8" key="1">
    <citation type="journal article" date="2023" name="Phytobiomes J">
        <title>Deciphering the key players within the bacterial microbiota associated with aerial crown gall tumors on rhododendron: Insights into the gallobiome.</title>
        <authorList>
            <person name="Kuzmanovic N."/>
            <person name="Nesme J."/>
            <person name="Wolf J."/>
            <person name="Neumann-Schaal M."/>
            <person name="Petersen J."/>
            <person name="Fernandez-Gnecco G."/>
            <person name="Sproeer C."/>
            <person name="Bunk B."/>
            <person name="Overmann J."/>
            <person name="Sorensen S.J."/>
            <person name="Idczak E."/>
            <person name="Smalla K."/>
        </authorList>
    </citation>
    <scope>NUCLEOTIDE SEQUENCE</scope>
    <source>
        <strain evidence="6">Rho-11.1</strain>
        <strain evidence="7">Rho-14.1</strain>
        <strain evidence="8">rho-14.1</strain>
    </source>
</reference>
<dbReference type="Proteomes" id="UP001277561">
    <property type="component" value="Unassembled WGS sequence"/>
</dbReference>
<accession>A0AAW9FJH5</accession>
<evidence type="ECO:0000259" key="5">
    <source>
        <dbReference type="PROSITE" id="PS50931"/>
    </source>
</evidence>
<dbReference type="EMBL" id="JAVRAF010000024">
    <property type="protein sequence ID" value="MDX8305640.1"/>
    <property type="molecule type" value="Genomic_DNA"/>
</dbReference>
<evidence type="ECO:0000256" key="1">
    <source>
        <dbReference type="ARBA" id="ARBA00009437"/>
    </source>
</evidence>
<dbReference type="Pfam" id="PF00126">
    <property type="entry name" value="HTH_1"/>
    <property type="match status" value="1"/>
</dbReference>
<evidence type="ECO:0000256" key="4">
    <source>
        <dbReference type="ARBA" id="ARBA00023163"/>
    </source>
</evidence>
<comment type="similarity">
    <text evidence="1">Belongs to the LysR transcriptional regulatory family.</text>
</comment>
<comment type="caution">
    <text evidence="6">The sequence shown here is derived from an EMBL/GenBank/DDBJ whole genome shotgun (WGS) entry which is preliminary data.</text>
</comment>
<dbReference type="EMBL" id="JAVRAD010000028">
    <property type="protein sequence ID" value="MDX8332932.1"/>
    <property type="molecule type" value="Genomic_DNA"/>
</dbReference>
<sequence>MKRNLPSLNALRAFEAAARLGRMTLAAEELNVSHSAISRQVQVLEERLGVSLFEGTKNRPALTEAGRELQSSLTSAFDQIDAGIQKVADRPEGILNVSCPGTFMMRWLIPRLYDFRSSNPDVDVRLSASTAPVDFVRGGVDVAIRVGTAAMFDKAHAIELFPERTGLVHSPDLEIDLTAGTVDVPILHTFTRRDAWENWSVRTRVGVTSDRAIEYEHYYFMLEAVRSGMGICVAPYSYVVESIENGGLIAPVGFIDSGQSYIAVSRQRIDAKTRLFLDWIGKQGVESRLAGSV</sequence>
<keyword evidence="3" id="KW-0238">DNA-binding</keyword>
<dbReference type="PROSITE" id="PS50931">
    <property type="entry name" value="HTH_LYSR"/>
    <property type="match status" value="1"/>
</dbReference>